<dbReference type="RefSeq" id="WP_095744007.1">
    <property type="nucleotide sequence ID" value="NZ_CP023284.1"/>
</dbReference>
<reference evidence="1 2" key="1">
    <citation type="submission" date="2017-09" db="EMBL/GenBank/DDBJ databases">
        <title>The diverse metabolic capabilities of V. boronicumulans make it an excellent choice for continued studies on novel biodegradation.</title>
        <authorList>
            <person name="Sun S."/>
        </authorList>
    </citation>
    <scope>NUCLEOTIDE SEQUENCE [LARGE SCALE GENOMIC DNA]</scope>
    <source>
        <strain evidence="1 2">J1</strain>
    </source>
</reference>
<name>A0A250DG69_9BURK</name>
<dbReference type="AlphaFoldDB" id="A0A250DG69"/>
<evidence type="ECO:0000313" key="1">
    <source>
        <dbReference type="EMBL" id="ATA53131.1"/>
    </source>
</evidence>
<dbReference type="KEGG" id="vbo:CKY39_07835"/>
<gene>
    <name evidence="1" type="ORF">CKY39_07835</name>
</gene>
<dbReference type="Proteomes" id="UP000217154">
    <property type="component" value="Chromosome"/>
</dbReference>
<protein>
    <submittedName>
        <fullName evidence="1">Transposase</fullName>
    </submittedName>
</protein>
<dbReference type="EMBL" id="CP023284">
    <property type="protein sequence ID" value="ATA53131.1"/>
    <property type="molecule type" value="Genomic_DNA"/>
</dbReference>
<accession>A0A250DG69</accession>
<dbReference type="InterPro" id="IPR021341">
    <property type="entry name" value="DUF2958"/>
</dbReference>
<organism evidence="1 2">
    <name type="scientific">Variovorax boronicumulans</name>
    <dbReference type="NCBI Taxonomy" id="436515"/>
    <lineage>
        <taxon>Bacteria</taxon>
        <taxon>Pseudomonadati</taxon>
        <taxon>Pseudomonadota</taxon>
        <taxon>Betaproteobacteria</taxon>
        <taxon>Burkholderiales</taxon>
        <taxon>Comamonadaceae</taxon>
        <taxon>Variovorax</taxon>
    </lineage>
</organism>
<evidence type="ECO:0000313" key="2">
    <source>
        <dbReference type="Proteomes" id="UP000217154"/>
    </source>
</evidence>
<sequence>MELITPELRELLLANGEASRDNRHFDPFPVVKWFNPCGAATWLITELDPDDEDRAYGLCDLGMGTPEQGHVSVQELMSIQLMGGALGIERDLYWKANKPLSEYARLARLAGRIVD</sequence>
<dbReference type="Pfam" id="PF11171">
    <property type="entry name" value="DUF2958"/>
    <property type="match status" value="1"/>
</dbReference>
<proteinExistence type="predicted"/>